<gene>
    <name evidence="1" type="primary">NCL1_46819</name>
    <name evidence="1" type="ORF">TNIN_385311</name>
</gene>
<evidence type="ECO:0008006" key="3">
    <source>
        <dbReference type="Google" id="ProtNLM"/>
    </source>
</evidence>
<dbReference type="Proteomes" id="UP000886998">
    <property type="component" value="Unassembled WGS sequence"/>
</dbReference>
<dbReference type="OrthoDB" id="10057240at2759"/>
<sequence length="170" mass="19853">MSHSKPFRTVEEALEYFDTLSYDEEPIDICHLPSEESGCLTDEEDIDEDTFQTVIPADVCGKIEFSTNIDHDKIFHEGMFDPEEPSTTVLNLKRKLKSNETNVEHRWRKKVNVNKILKTSSTENMCEKFPGLVTLSPIEIFHIYSHKISAAFSKYDRIICNVKRRRFFCR</sequence>
<organism evidence="1 2">
    <name type="scientific">Trichonephila inaurata madagascariensis</name>
    <dbReference type="NCBI Taxonomy" id="2747483"/>
    <lineage>
        <taxon>Eukaryota</taxon>
        <taxon>Metazoa</taxon>
        <taxon>Ecdysozoa</taxon>
        <taxon>Arthropoda</taxon>
        <taxon>Chelicerata</taxon>
        <taxon>Arachnida</taxon>
        <taxon>Araneae</taxon>
        <taxon>Araneomorphae</taxon>
        <taxon>Entelegynae</taxon>
        <taxon>Araneoidea</taxon>
        <taxon>Nephilidae</taxon>
        <taxon>Trichonephila</taxon>
        <taxon>Trichonephila inaurata</taxon>
    </lineage>
</organism>
<comment type="caution">
    <text evidence="1">The sequence shown here is derived from an EMBL/GenBank/DDBJ whole genome shotgun (WGS) entry which is preliminary data.</text>
</comment>
<name>A0A8X6X592_9ARAC</name>
<dbReference type="AlphaFoldDB" id="A0A8X6X592"/>
<accession>A0A8X6X592</accession>
<dbReference type="EMBL" id="BMAV01005442">
    <property type="protein sequence ID" value="GFY46495.1"/>
    <property type="molecule type" value="Genomic_DNA"/>
</dbReference>
<keyword evidence="2" id="KW-1185">Reference proteome</keyword>
<evidence type="ECO:0000313" key="1">
    <source>
        <dbReference type="EMBL" id="GFY46495.1"/>
    </source>
</evidence>
<proteinExistence type="predicted"/>
<protein>
    <recommendedName>
        <fullName evidence="3">PiggyBac transposable element-derived protein domain-containing protein</fullName>
    </recommendedName>
</protein>
<reference evidence="1" key="1">
    <citation type="submission" date="2020-08" db="EMBL/GenBank/DDBJ databases">
        <title>Multicomponent nature underlies the extraordinary mechanical properties of spider dragline silk.</title>
        <authorList>
            <person name="Kono N."/>
            <person name="Nakamura H."/>
            <person name="Mori M."/>
            <person name="Yoshida Y."/>
            <person name="Ohtoshi R."/>
            <person name="Malay A.D."/>
            <person name="Moran D.A.P."/>
            <person name="Tomita M."/>
            <person name="Numata K."/>
            <person name="Arakawa K."/>
        </authorList>
    </citation>
    <scope>NUCLEOTIDE SEQUENCE</scope>
</reference>
<evidence type="ECO:0000313" key="2">
    <source>
        <dbReference type="Proteomes" id="UP000886998"/>
    </source>
</evidence>